<feature type="region of interest" description="Disordered" evidence="6">
    <location>
        <begin position="1"/>
        <end position="37"/>
    </location>
</feature>
<keyword evidence="8" id="KW-1185">Reference proteome</keyword>
<comment type="subcellular location">
    <subcellularLocation>
        <location evidence="1">Membrane</location>
        <topology evidence="1">Multi-pass membrane protein</topology>
    </subcellularLocation>
</comment>
<evidence type="ECO:0000256" key="4">
    <source>
        <dbReference type="ARBA" id="ARBA00022989"/>
    </source>
</evidence>
<evidence type="ECO:0008006" key="9">
    <source>
        <dbReference type="Google" id="ProtNLM"/>
    </source>
</evidence>
<reference evidence="7 8" key="1">
    <citation type="submission" date="2019-04" db="EMBL/GenBank/DDBJ databases">
        <authorList>
            <consortium name="DOE Joint Genome Institute"/>
            <person name="Mondo S."/>
            <person name="Kjaerbolling I."/>
            <person name="Vesth T."/>
            <person name="Frisvad J.C."/>
            <person name="Nybo J.L."/>
            <person name="Theobald S."/>
            <person name="Kildgaard S."/>
            <person name="Isbrandt T."/>
            <person name="Kuo A."/>
            <person name="Sato A."/>
            <person name="Lyhne E.K."/>
            <person name="Kogle M.E."/>
            <person name="Wiebenga A."/>
            <person name="Kun R.S."/>
            <person name="Lubbers R.J."/>
            <person name="Makela M.R."/>
            <person name="Barry K."/>
            <person name="Chovatia M."/>
            <person name="Clum A."/>
            <person name="Daum C."/>
            <person name="Haridas S."/>
            <person name="He G."/>
            <person name="LaButti K."/>
            <person name="Lipzen A."/>
            <person name="Riley R."/>
            <person name="Salamov A."/>
            <person name="Simmons B.A."/>
            <person name="Magnuson J.K."/>
            <person name="Henrissat B."/>
            <person name="Mortensen U.H."/>
            <person name="Larsen T.O."/>
            <person name="Devries R.P."/>
            <person name="Grigoriev I.V."/>
            <person name="Machida M."/>
            <person name="Baker S.E."/>
            <person name="Andersen M.R."/>
            <person name="Cantor M.N."/>
            <person name="Hua S.X."/>
        </authorList>
    </citation>
    <scope>NUCLEOTIDE SEQUENCE [LARGE SCALE GENOMIC DNA]</scope>
    <source>
        <strain evidence="7 8">CBS 117616</strain>
    </source>
</reference>
<evidence type="ECO:0000256" key="6">
    <source>
        <dbReference type="SAM" id="MobiDB-lite"/>
    </source>
</evidence>
<proteinExistence type="predicted"/>
<evidence type="ECO:0000256" key="1">
    <source>
        <dbReference type="ARBA" id="ARBA00004141"/>
    </source>
</evidence>
<keyword evidence="4" id="KW-1133">Transmembrane helix</keyword>
<keyword evidence="5" id="KW-0472">Membrane</keyword>
<gene>
    <name evidence="7" type="ORF">BDV36DRAFT_294657</name>
</gene>
<dbReference type="PANTHER" id="PTHR43791">
    <property type="entry name" value="PERMEASE-RELATED"/>
    <property type="match status" value="1"/>
</dbReference>
<accession>A0ABQ6WPJ6</accession>
<organism evidence="7 8">
    <name type="scientific">Aspergillus pseudocaelatus</name>
    <dbReference type="NCBI Taxonomy" id="1825620"/>
    <lineage>
        <taxon>Eukaryota</taxon>
        <taxon>Fungi</taxon>
        <taxon>Dikarya</taxon>
        <taxon>Ascomycota</taxon>
        <taxon>Pezizomycotina</taxon>
        <taxon>Eurotiomycetes</taxon>
        <taxon>Eurotiomycetidae</taxon>
        <taxon>Eurotiales</taxon>
        <taxon>Aspergillaceae</taxon>
        <taxon>Aspergillus</taxon>
        <taxon>Aspergillus subgen. Circumdati</taxon>
    </lineage>
</organism>
<evidence type="ECO:0000256" key="5">
    <source>
        <dbReference type="ARBA" id="ARBA00023136"/>
    </source>
</evidence>
<evidence type="ECO:0000256" key="2">
    <source>
        <dbReference type="ARBA" id="ARBA00022448"/>
    </source>
</evidence>
<sequence length="89" mass="9924">MSSESKSCAIHMESTSPADLKIGGKDENDGLGTPSTIIEDETNKRLLRKIDMRLMPAMCFTYALQYYDKALLSQAAIFGLRDDWTFKAA</sequence>
<dbReference type="Proteomes" id="UP000325395">
    <property type="component" value="Unassembled WGS sequence"/>
</dbReference>
<evidence type="ECO:0000313" key="8">
    <source>
        <dbReference type="Proteomes" id="UP000325395"/>
    </source>
</evidence>
<dbReference type="PANTHER" id="PTHR43791:SF74">
    <property type="entry name" value="TRANSPORTER, PUTATIVE (AFU_ORTHOLOGUE AFUA_1G17530)-RELATED"/>
    <property type="match status" value="1"/>
</dbReference>
<protein>
    <recommendedName>
        <fullName evidence="9">Major facilitator superfamily domain-containing protein</fullName>
    </recommendedName>
</protein>
<keyword evidence="2" id="KW-0813">Transport</keyword>
<name>A0ABQ6WPJ6_9EURO</name>
<evidence type="ECO:0000313" key="7">
    <source>
        <dbReference type="EMBL" id="KAE8419008.1"/>
    </source>
</evidence>
<keyword evidence="3" id="KW-0812">Transmembrane</keyword>
<evidence type="ECO:0000256" key="3">
    <source>
        <dbReference type="ARBA" id="ARBA00022692"/>
    </source>
</evidence>
<dbReference type="EMBL" id="ML735721">
    <property type="protein sequence ID" value="KAE8419008.1"/>
    <property type="molecule type" value="Genomic_DNA"/>
</dbReference>